<evidence type="ECO:0008006" key="8">
    <source>
        <dbReference type="Google" id="ProtNLM"/>
    </source>
</evidence>
<name>A0A1X7ST04_AMPQE</name>
<dbReference type="InterPro" id="IPR001025">
    <property type="entry name" value="BAH_dom"/>
</dbReference>
<dbReference type="Pfam" id="PF02008">
    <property type="entry name" value="zf-CXXC"/>
    <property type="match status" value="1"/>
</dbReference>
<accession>A0A1X7ST04</accession>
<dbReference type="STRING" id="400682.A0A1X7ST04"/>
<feature type="domain" description="BAH" evidence="5">
    <location>
        <begin position="108"/>
        <end position="235"/>
    </location>
</feature>
<dbReference type="SMART" id="SM00439">
    <property type="entry name" value="BAH"/>
    <property type="match status" value="1"/>
</dbReference>
<dbReference type="CDD" id="cd04760">
    <property type="entry name" value="BAH_Dnmt1_I"/>
    <property type="match status" value="1"/>
</dbReference>
<dbReference type="PROSITE" id="PS51058">
    <property type="entry name" value="ZF_CXXC"/>
    <property type="match status" value="1"/>
</dbReference>
<protein>
    <recommendedName>
        <fullName evidence="8">CXXC-type domain-containing protein</fullName>
    </recommendedName>
</protein>
<dbReference type="OrthoDB" id="5376140at2759"/>
<dbReference type="AlphaFoldDB" id="A0A1X7ST04"/>
<evidence type="ECO:0000259" key="6">
    <source>
        <dbReference type="PROSITE" id="PS51058"/>
    </source>
</evidence>
<keyword evidence="2 4" id="KW-0863">Zinc-finger</keyword>
<evidence type="ECO:0000259" key="5">
    <source>
        <dbReference type="PROSITE" id="PS51038"/>
    </source>
</evidence>
<dbReference type="PROSITE" id="PS51038">
    <property type="entry name" value="BAH"/>
    <property type="match status" value="1"/>
</dbReference>
<dbReference type="eggNOG" id="ENOG502QPKK">
    <property type="taxonomic scope" value="Eukaryota"/>
</dbReference>
<dbReference type="PANTHER" id="PTHR10629">
    <property type="entry name" value="CYTOSINE-SPECIFIC METHYLTRANSFERASE"/>
    <property type="match status" value="1"/>
</dbReference>
<evidence type="ECO:0000256" key="3">
    <source>
        <dbReference type="ARBA" id="ARBA00022833"/>
    </source>
</evidence>
<dbReference type="GO" id="GO:0008270">
    <property type="term" value="F:zinc ion binding"/>
    <property type="evidence" value="ECO:0007669"/>
    <property type="project" value="UniProtKB-KW"/>
</dbReference>
<dbReference type="Pfam" id="PF01426">
    <property type="entry name" value="BAH"/>
    <property type="match status" value="1"/>
</dbReference>
<evidence type="ECO:0000313" key="7">
    <source>
        <dbReference type="EnsemblMetazoa" id="Aqu2.1.05277_001"/>
    </source>
</evidence>
<dbReference type="GO" id="GO:0003677">
    <property type="term" value="F:DNA binding"/>
    <property type="evidence" value="ECO:0007669"/>
    <property type="project" value="InterPro"/>
</dbReference>
<organism evidence="7">
    <name type="scientific">Amphimedon queenslandica</name>
    <name type="common">Sponge</name>
    <dbReference type="NCBI Taxonomy" id="400682"/>
    <lineage>
        <taxon>Eukaryota</taxon>
        <taxon>Metazoa</taxon>
        <taxon>Porifera</taxon>
        <taxon>Demospongiae</taxon>
        <taxon>Heteroscleromorpha</taxon>
        <taxon>Haplosclerida</taxon>
        <taxon>Niphatidae</taxon>
        <taxon>Amphimedon</taxon>
    </lineage>
</organism>
<reference evidence="7" key="1">
    <citation type="submission" date="2017-05" db="UniProtKB">
        <authorList>
            <consortium name="EnsemblMetazoa"/>
        </authorList>
    </citation>
    <scope>IDENTIFICATION</scope>
</reference>
<evidence type="ECO:0000256" key="4">
    <source>
        <dbReference type="PROSITE-ProRule" id="PRU00509"/>
    </source>
</evidence>
<dbReference type="GO" id="GO:0003682">
    <property type="term" value="F:chromatin binding"/>
    <property type="evidence" value="ECO:0007669"/>
    <property type="project" value="InterPro"/>
</dbReference>
<dbReference type="InterPro" id="IPR050390">
    <property type="entry name" value="C5-Methyltransferase"/>
</dbReference>
<dbReference type="PANTHER" id="PTHR10629:SF52">
    <property type="entry name" value="DNA (CYTOSINE-5)-METHYLTRANSFERASE 1"/>
    <property type="match status" value="1"/>
</dbReference>
<dbReference type="GO" id="GO:0044027">
    <property type="term" value="P:negative regulation of gene expression via chromosomal CpG island methylation"/>
    <property type="evidence" value="ECO:0007669"/>
    <property type="project" value="TreeGrafter"/>
</dbReference>
<dbReference type="InParanoid" id="A0A1X7ST04"/>
<keyword evidence="1" id="KW-0479">Metal-binding</keyword>
<proteinExistence type="predicted"/>
<keyword evidence="3" id="KW-0862">Zinc</keyword>
<sequence length="273" mass="31147">MRALIKLAGVTLGKRRRCGVCEMCQQPDCGKCNACADMVKFGGTGRSKQACVNRRCPYMAVQMAEEEEDNDPADPDLKNVTKVEWIGEPIFGKGDKSYYTEVLINNKEKVCLYDVVSVCPEVLDDPLYLTRIMSMYEDSNGKKMFHEWWFHRSTDTVLGKTGDPRELFLIDDCEDNSLGAIMDKVEVVYKPPVSNWFMCGGEEVPDGEKEIEEDGKTFFVQKYYDQSLAHFEDIPSQYIRYLIPDDADPPTDGFIPRCASCERRNRMKTVNDT</sequence>
<dbReference type="Gene3D" id="2.30.30.490">
    <property type="match status" value="1"/>
</dbReference>
<evidence type="ECO:0000256" key="1">
    <source>
        <dbReference type="ARBA" id="ARBA00022723"/>
    </source>
</evidence>
<dbReference type="InterPro" id="IPR043151">
    <property type="entry name" value="BAH_sf"/>
</dbReference>
<evidence type="ECO:0000256" key="2">
    <source>
        <dbReference type="ARBA" id="ARBA00022771"/>
    </source>
</evidence>
<dbReference type="GO" id="GO:0005634">
    <property type="term" value="C:nucleus"/>
    <property type="evidence" value="ECO:0007669"/>
    <property type="project" value="TreeGrafter"/>
</dbReference>
<dbReference type="EnsemblMetazoa" id="Aqu2.1.05277_001">
    <property type="protein sequence ID" value="Aqu2.1.05277_001"/>
    <property type="gene ID" value="Aqu2.1.05277"/>
</dbReference>
<feature type="domain" description="CXXC-type" evidence="6">
    <location>
        <begin position="11"/>
        <end position="57"/>
    </location>
</feature>
<dbReference type="GO" id="GO:0003886">
    <property type="term" value="F:DNA (cytosine-5-)-methyltransferase activity"/>
    <property type="evidence" value="ECO:0007669"/>
    <property type="project" value="TreeGrafter"/>
</dbReference>
<dbReference type="InterPro" id="IPR002857">
    <property type="entry name" value="Znf_CXXC"/>
</dbReference>